<reference evidence="1" key="1">
    <citation type="submission" date="2022-07" db="EMBL/GenBank/DDBJ databases">
        <title>Phylogenomic reconstructions and comparative analyses of Kickxellomycotina fungi.</title>
        <authorList>
            <person name="Reynolds N.K."/>
            <person name="Stajich J.E."/>
            <person name="Barry K."/>
            <person name="Grigoriev I.V."/>
            <person name="Crous P."/>
            <person name="Smith M.E."/>
        </authorList>
    </citation>
    <scope>NUCLEOTIDE SEQUENCE</scope>
    <source>
        <strain evidence="1">CBS 190363</strain>
    </source>
</reference>
<evidence type="ECO:0000313" key="2">
    <source>
        <dbReference type="Proteomes" id="UP001139981"/>
    </source>
</evidence>
<sequence>SRAPAAAPRGSGSRSGSSGQGQKAAAPAASPHPNPPNWDTWKATGYSNRYYNKMMDYYERENEREYNNSRGRGK</sequence>
<gene>
    <name evidence="1" type="ORF">IWW38_003147</name>
</gene>
<accession>A0ACC1M237</accession>
<keyword evidence="2" id="KW-1185">Reference proteome</keyword>
<evidence type="ECO:0000313" key="1">
    <source>
        <dbReference type="EMBL" id="KAJ2892633.1"/>
    </source>
</evidence>
<comment type="caution">
    <text evidence="1">The sequence shown here is derived from an EMBL/GenBank/DDBJ whole genome shotgun (WGS) entry which is preliminary data.</text>
</comment>
<protein>
    <submittedName>
        <fullName evidence="1">Uncharacterized protein</fullName>
    </submittedName>
</protein>
<name>A0ACC1M237_9FUNG</name>
<dbReference type="Proteomes" id="UP001139981">
    <property type="component" value="Unassembled WGS sequence"/>
</dbReference>
<feature type="non-terminal residue" evidence="1">
    <location>
        <position position="1"/>
    </location>
</feature>
<organism evidence="1 2">
    <name type="scientific">Coemansia aciculifera</name>
    <dbReference type="NCBI Taxonomy" id="417176"/>
    <lineage>
        <taxon>Eukaryota</taxon>
        <taxon>Fungi</taxon>
        <taxon>Fungi incertae sedis</taxon>
        <taxon>Zoopagomycota</taxon>
        <taxon>Kickxellomycotina</taxon>
        <taxon>Kickxellomycetes</taxon>
        <taxon>Kickxellales</taxon>
        <taxon>Kickxellaceae</taxon>
        <taxon>Coemansia</taxon>
    </lineage>
</organism>
<dbReference type="EMBL" id="JANBVB010000692">
    <property type="protein sequence ID" value="KAJ2892633.1"/>
    <property type="molecule type" value="Genomic_DNA"/>
</dbReference>
<proteinExistence type="predicted"/>